<evidence type="ECO:0000256" key="2">
    <source>
        <dbReference type="ARBA" id="ARBA00023157"/>
    </source>
</evidence>
<dbReference type="InterPro" id="IPR013892">
    <property type="entry name" value="Cyt_c_biogenesis_Cmc1-like"/>
</dbReference>
<evidence type="ECO:0000313" key="5">
    <source>
        <dbReference type="Proteomes" id="UP000291020"/>
    </source>
</evidence>
<accession>A0A452GN94</accession>
<keyword evidence="3" id="KW-0496">Mitochondrion</keyword>
<keyword evidence="5" id="KW-1185">Reference proteome</keyword>
<keyword evidence="2" id="KW-1015">Disulfide bond</keyword>
<reference evidence="4" key="3">
    <citation type="submission" date="2025-09" db="UniProtKB">
        <authorList>
            <consortium name="Ensembl"/>
        </authorList>
    </citation>
    <scope>IDENTIFICATION</scope>
</reference>
<reference evidence="5" key="1">
    <citation type="journal article" date="2017" name="PLoS ONE">
        <title>The Agassiz's desert tortoise genome provides a resource for the conservation of a threatened species.</title>
        <authorList>
            <person name="Tollis M."/>
            <person name="DeNardo D.F."/>
            <person name="Cornelius J.A."/>
            <person name="Dolby G.A."/>
            <person name="Edwards T."/>
            <person name="Henen B.T."/>
            <person name="Karl A.E."/>
            <person name="Murphy R.W."/>
            <person name="Kusumi K."/>
        </authorList>
    </citation>
    <scope>NUCLEOTIDE SEQUENCE [LARGE SCALE GENOMIC DNA]</scope>
</reference>
<protein>
    <recommendedName>
        <fullName evidence="3">COX assembly mitochondrial protein</fullName>
    </recommendedName>
</protein>
<dbReference type="GO" id="GO:0005739">
    <property type="term" value="C:mitochondrion"/>
    <property type="evidence" value="ECO:0007669"/>
    <property type="project" value="UniProtKB-SubCell"/>
</dbReference>
<dbReference type="Proteomes" id="UP000291020">
    <property type="component" value="Unassembled WGS sequence"/>
</dbReference>
<dbReference type="Pfam" id="PF08583">
    <property type="entry name" value="Cmc1"/>
    <property type="match status" value="1"/>
</dbReference>
<evidence type="ECO:0000256" key="3">
    <source>
        <dbReference type="RuleBase" id="RU364104"/>
    </source>
</evidence>
<dbReference type="AlphaFoldDB" id="A0A452GN94"/>
<name>A0A452GN94_9SAUR</name>
<dbReference type="STRING" id="38772.ENSGAGP00000003321"/>
<evidence type="ECO:0000313" key="4">
    <source>
        <dbReference type="Ensembl" id="ENSGAGP00000003321.1"/>
    </source>
</evidence>
<comment type="similarity">
    <text evidence="1 3">Belongs to the CMC family.</text>
</comment>
<proteinExistence type="inferred from homology"/>
<comment type="subcellular location">
    <subcellularLocation>
        <location evidence="3">Mitochondrion</location>
    </subcellularLocation>
</comment>
<reference evidence="4" key="2">
    <citation type="submission" date="2025-08" db="UniProtKB">
        <authorList>
            <consortium name="Ensembl"/>
        </authorList>
    </citation>
    <scope>IDENTIFICATION</scope>
</reference>
<dbReference type="Ensembl" id="ENSGAGT00000003825.1">
    <property type="protein sequence ID" value="ENSGAGP00000003321.1"/>
    <property type="gene ID" value="ENSGAGG00000002681.1"/>
</dbReference>
<organism evidence="4 5">
    <name type="scientific">Gopherus agassizii</name>
    <name type="common">Agassiz's desert tortoise</name>
    <dbReference type="NCBI Taxonomy" id="38772"/>
    <lineage>
        <taxon>Eukaryota</taxon>
        <taxon>Metazoa</taxon>
        <taxon>Chordata</taxon>
        <taxon>Craniata</taxon>
        <taxon>Vertebrata</taxon>
        <taxon>Euteleostomi</taxon>
        <taxon>Archelosauria</taxon>
        <taxon>Testudinata</taxon>
        <taxon>Testudines</taxon>
        <taxon>Cryptodira</taxon>
        <taxon>Durocryptodira</taxon>
        <taxon>Testudinoidea</taxon>
        <taxon>Testudinidae</taxon>
        <taxon>Gopherus</taxon>
    </lineage>
</organism>
<sequence length="64" mass="7467">MHPDLSPHLHNEECNLVINLLKECHKEVRVLKSKTSCVWELSISILVRILFRHRVTSPLQAEQP</sequence>
<evidence type="ECO:0000256" key="1">
    <source>
        <dbReference type="ARBA" id="ARBA00007347"/>
    </source>
</evidence>